<gene>
    <name evidence="4" type="ordered locus">Os12g0625101</name>
</gene>
<dbReference type="PANTHER" id="PTHR10492">
    <property type="match status" value="1"/>
</dbReference>
<keyword evidence="1" id="KW-0067">ATP-binding</keyword>
<keyword evidence="1" id="KW-0227">DNA damage</keyword>
<dbReference type="GO" id="GO:0000723">
    <property type="term" value="P:telomere maintenance"/>
    <property type="evidence" value="ECO:0007669"/>
    <property type="project" value="InterPro"/>
</dbReference>
<accession>C7J9Y2</accession>
<dbReference type="Proteomes" id="UP000000763">
    <property type="component" value="Chromosome 12"/>
</dbReference>
<organism evidence="4 5">
    <name type="scientific">Oryza sativa subsp. japonica</name>
    <name type="common">Rice</name>
    <dbReference type="NCBI Taxonomy" id="39947"/>
    <lineage>
        <taxon>Eukaryota</taxon>
        <taxon>Viridiplantae</taxon>
        <taxon>Streptophyta</taxon>
        <taxon>Embryophyta</taxon>
        <taxon>Tracheophyta</taxon>
        <taxon>Spermatophyta</taxon>
        <taxon>Magnoliopsida</taxon>
        <taxon>Liliopsida</taxon>
        <taxon>Poales</taxon>
        <taxon>Poaceae</taxon>
        <taxon>BOP clade</taxon>
        <taxon>Oryzoideae</taxon>
        <taxon>Oryzeae</taxon>
        <taxon>Oryzinae</taxon>
        <taxon>Oryza</taxon>
        <taxon>Oryza sativa</taxon>
    </lineage>
</organism>
<evidence type="ECO:0000259" key="3">
    <source>
        <dbReference type="Pfam" id="PF21530"/>
    </source>
</evidence>
<keyword evidence="1" id="KW-0547">Nucleotide-binding</keyword>
<keyword evidence="1" id="KW-0234">DNA repair</keyword>
<reference evidence="4 5" key="1">
    <citation type="journal article" date="2005" name="Nature">
        <title>The map-based sequence of the rice genome.</title>
        <authorList>
            <consortium name="International rice genome sequencing project (IRGSP)"/>
            <person name="Matsumoto T."/>
            <person name="Wu J."/>
            <person name="Kanamori H."/>
            <person name="Katayose Y."/>
            <person name="Fujisawa M."/>
            <person name="Namiki N."/>
            <person name="Mizuno H."/>
            <person name="Yamamoto K."/>
            <person name="Antonio B.A."/>
            <person name="Baba T."/>
            <person name="Sakata K."/>
            <person name="Nagamura Y."/>
            <person name="Aoki H."/>
            <person name="Arikawa K."/>
            <person name="Arita K."/>
            <person name="Bito T."/>
            <person name="Chiden Y."/>
            <person name="Fujitsuka N."/>
            <person name="Fukunaka R."/>
            <person name="Hamada M."/>
            <person name="Harada C."/>
            <person name="Hayashi A."/>
            <person name="Hijishita S."/>
            <person name="Honda M."/>
            <person name="Hosokawa S."/>
            <person name="Ichikawa Y."/>
            <person name="Idonuma A."/>
            <person name="Iijima M."/>
            <person name="Ikeda M."/>
            <person name="Ikeno M."/>
            <person name="Ito K."/>
            <person name="Ito S."/>
            <person name="Ito T."/>
            <person name="Ito Y."/>
            <person name="Ito Y."/>
            <person name="Iwabuchi A."/>
            <person name="Kamiya K."/>
            <person name="Karasawa W."/>
            <person name="Kurita K."/>
            <person name="Katagiri S."/>
            <person name="Kikuta A."/>
            <person name="Kobayashi H."/>
            <person name="Kobayashi N."/>
            <person name="Machita K."/>
            <person name="Maehara T."/>
            <person name="Masukawa M."/>
            <person name="Mizubayashi T."/>
            <person name="Mukai Y."/>
            <person name="Nagasaki H."/>
            <person name="Nagata Y."/>
            <person name="Naito S."/>
            <person name="Nakashima M."/>
            <person name="Nakama Y."/>
            <person name="Nakamichi Y."/>
            <person name="Nakamura M."/>
            <person name="Meguro A."/>
            <person name="Negishi M."/>
            <person name="Ohta I."/>
            <person name="Ohta T."/>
            <person name="Okamoto M."/>
            <person name="Ono N."/>
            <person name="Saji S."/>
            <person name="Sakaguchi M."/>
            <person name="Sakai K."/>
            <person name="Shibata M."/>
            <person name="Shimokawa T."/>
            <person name="Song J."/>
            <person name="Takazaki Y."/>
            <person name="Terasawa K."/>
            <person name="Tsugane M."/>
            <person name="Tsuji K."/>
            <person name="Ueda S."/>
            <person name="Waki K."/>
            <person name="Yamagata H."/>
            <person name="Yamamoto M."/>
            <person name="Yamamoto S."/>
            <person name="Yamane H."/>
            <person name="Yoshiki S."/>
            <person name="Yoshihara R."/>
            <person name="Yukawa K."/>
            <person name="Zhong H."/>
            <person name="Yano M."/>
            <person name="Yuan Q."/>
            <person name="Ouyang S."/>
            <person name="Liu J."/>
            <person name="Jones K.M."/>
            <person name="Gansberger K."/>
            <person name="Moffat K."/>
            <person name="Hill J."/>
            <person name="Bera J."/>
            <person name="Fadrosh D."/>
            <person name="Jin S."/>
            <person name="Johri S."/>
            <person name="Kim M."/>
            <person name="Overton L."/>
            <person name="Reardon M."/>
            <person name="Tsitrin T."/>
            <person name="Vuong H."/>
            <person name="Weaver B."/>
            <person name="Ciecko A."/>
            <person name="Tallon L."/>
            <person name="Jackson J."/>
            <person name="Pai G."/>
            <person name="Aken S.V."/>
            <person name="Utterback T."/>
            <person name="Reidmuller S."/>
            <person name="Feldblyum T."/>
            <person name="Hsiao J."/>
            <person name="Zismann V."/>
            <person name="Iobst S."/>
            <person name="de Vazeille A.R."/>
            <person name="Buell C.R."/>
            <person name="Ying K."/>
            <person name="Li Y."/>
            <person name="Lu T."/>
            <person name="Huang Y."/>
            <person name="Zhao Q."/>
            <person name="Feng Q."/>
            <person name="Zhang L."/>
            <person name="Zhu J."/>
            <person name="Weng Q."/>
            <person name="Mu J."/>
            <person name="Lu Y."/>
            <person name="Fan D."/>
            <person name="Liu Y."/>
            <person name="Guan J."/>
            <person name="Zhang Y."/>
            <person name="Yu S."/>
            <person name="Liu X."/>
            <person name="Zhang Y."/>
            <person name="Hong G."/>
            <person name="Han B."/>
            <person name="Choisne N."/>
            <person name="Demange N."/>
            <person name="Orjeda G."/>
            <person name="Samain S."/>
            <person name="Cattolico L."/>
            <person name="Pelletier E."/>
            <person name="Couloux A."/>
            <person name="Segurens B."/>
            <person name="Wincker P."/>
            <person name="D'Hont A."/>
            <person name="Scarpelli C."/>
            <person name="Weissenbach J."/>
            <person name="Salanoubat M."/>
            <person name="Quetier F."/>
            <person name="Yu Y."/>
            <person name="Kim H.R."/>
            <person name="Rambo T."/>
            <person name="Currie J."/>
            <person name="Collura K."/>
            <person name="Luo M."/>
            <person name="Yang T."/>
            <person name="Ammiraju J.S.S."/>
            <person name="Engler F."/>
            <person name="Soderlund C."/>
            <person name="Wing R.A."/>
            <person name="Palmer L.E."/>
            <person name="de la Bastide M."/>
            <person name="Spiegel L."/>
            <person name="Nascimento L."/>
            <person name="Zutavern T."/>
            <person name="O'Shaughnessy A."/>
            <person name="Dike S."/>
            <person name="Dedhia N."/>
            <person name="Preston R."/>
            <person name="Balija V."/>
            <person name="McCombie W.R."/>
            <person name="Chow T."/>
            <person name="Chen H."/>
            <person name="Chung M."/>
            <person name="Chen C."/>
            <person name="Shaw J."/>
            <person name="Wu H."/>
            <person name="Hsiao K."/>
            <person name="Chao Y."/>
            <person name="Chu M."/>
            <person name="Cheng C."/>
            <person name="Hour A."/>
            <person name="Lee P."/>
            <person name="Lin S."/>
            <person name="Lin Y."/>
            <person name="Liou J."/>
            <person name="Liu S."/>
            <person name="Hsing Y."/>
            <person name="Raghuvanshi S."/>
            <person name="Mohanty A."/>
            <person name="Bharti A.K."/>
            <person name="Gaur A."/>
            <person name="Gupta V."/>
            <person name="Kumar D."/>
            <person name="Ravi V."/>
            <person name="Vij S."/>
            <person name="Kapur A."/>
            <person name="Khurana P."/>
            <person name="Khurana P."/>
            <person name="Khurana J.P."/>
            <person name="Tyagi A.K."/>
            <person name="Gaikwad K."/>
            <person name="Singh A."/>
            <person name="Dalal V."/>
            <person name="Srivastava S."/>
            <person name="Dixit A."/>
            <person name="Pal A.K."/>
            <person name="Ghazi I.A."/>
            <person name="Yadav M."/>
            <person name="Pandit A."/>
            <person name="Bhargava A."/>
            <person name="Sureshbabu K."/>
            <person name="Batra K."/>
            <person name="Sharma T.R."/>
            <person name="Mohapatra T."/>
            <person name="Singh N.K."/>
            <person name="Messing J."/>
            <person name="Nelson A.B."/>
            <person name="Fuks G."/>
            <person name="Kavchok S."/>
            <person name="Keizer G."/>
            <person name="Linton E."/>
            <person name="Llaca V."/>
            <person name="Song R."/>
            <person name="Tanyolac B."/>
            <person name="Young S."/>
            <person name="Ho-Il K."/>
            <person name="Hahn J.H."/>
            <person name="Sangsakoo G."/>
            <person name="Vanavichit A."/>
            <person name="de Mattos Luiz.A.T."/>
            <person name="Zimmer P.D."/>
            <person name="Malone G."/>
            <person name="Dellagostin O."/>
            <person name="de Oliveira A.C."/>
            <person name="Bevan M."/>
            <person name="Bancroft I."/>
            <person name="Minx P."/>
            <person name="Cordum H."/>
            <person name="Wilson R."/>
            <person name="Cheng Z."/>
            <person name="Jin W."/>
            <person name="Jiang J."/>
            <person name="Leong S.A."/>
            <person name="Iwama H."/>
            <person name="Gojobori T."/>
            <person name="Itoh T."/>
            <person name="Niimura Y."/>
            <person name="Fujii Y."/>
            <person name="Habara T."/>
            <person name="Sakai H."/>
            <person name="Sato Y."/>
            <person name="Wilson G."/>
            <person name="Kumar K."/>
            <person name="McCouch S."/>
            <person name="Juretic N."/>
            <person name="Hoen D."/>
            <person name="Wright S."/>
            <person name="Bruskiewich R."/>
            <person name="Bureau T."/>
            <person name="Miyao A."/>
            <person name="Hirochika H."/>
            <person name="Nishikawa T."/>
            <person name="Kadowaki K."/>
            <person name="Sugiura M."/>
            <person name="Burr B."/>
            <person name="Sasaki T."/>
        </authorList>
    </citation>
    <scope>NUCLEOTIDE SEQUENCE [LARGE SCALE GENOMIC DNA]</scope>
    <source>
        <strain evidence="5">cv. Nipponbare</strain>
    </source>
</reference>
<comment type="cofactor">
    <cofactor evidence="1">
        <name>Mg(2+)</name>
        <dbReference type="ChEBI" id="CHEBI:18420"/>
    </cofactor>
</comment>
<dbReference type="GO" id="GO:0043139">
    <property type="term" value="F:5'-3' DNA helicase activity"/>
    <property type="evidence" value="ECO:0007669"/>
    <property type="project" value="UniProtKB-EC"/>
</dbReference>
<evidence type="ECO:0000256" key="1">
    <source>
        <dbReference type="RuleBase" id="RU363044"/>
    </source>
</evidence>
<comment type="similarity">
    <text evidence="1">Belongs to the helicase family.</text>
</comment>
<dbReference type="EMBL" id="AP008218">
    <property type="protein sequence ID" value="BAH95797.1"/>
    <property type="molecule type" value="Genomic_DNA"/>
</dbReference>
<feature type="domain" description="DNA helicase Pif1-like DEAD-box helicase" evidence="2">
    <location>
        <begin position="10"/>
        <end position="216"/>
    </location>
</feature>
<dbReference type="KEGG" id="dosa:Os12g0625101"/>
<dbReference type="InterPro" id="IPR027417">
    <property type="entry name" value="P-loop_NTPase"/>
</dbReference>
<dbReference type="InterPro" id="IPR010285">
    <property type="entry name" value="DNA_helicase_pif1-like_DEAD"/>
</dbReference>
<keyword evidence="1" id="KW-0233">DNA recombination</keyword>
<protein>
    <recommendedName>
        <fullName evidence="1">ATP-dependent DNA helicase</fullName>
        <ecNumber evidence="1">5.6.2.3</ecNumber>
    </recommendedName>
</protein>
<evidence type="ECO:0000259" key="2">
    <source>
        <dbReference type="Pfam" id="PF05970"/>
    </source>
</evidence>
<dbReference type="GO" id="GO:0005524">
    <property type="term" value="F:ATP binding"/>
    <property type="evidence" value="ECO:0007669"/>
    <property type="project" value="UniProtKB-KW"/>
</dbReference>
<dbReference type="EC" id="5.6.2.3" evidence="1"/>
<dbReference type="SUPFAM" id="SSF52540">
    <property type="entry name" value="P-loop containing nucleoside triphosphate hydrolases"/>
    <property type="match status" value="2"/>
</dbReference>
<evidence type="ECO:0000313" key="4">
    <source>
        <dbReference type="EMBL" id="BAH95797.1"/>
    </source>
</evidence>
<feature type="domain" description="DNA helicase Pif1-like 2B" evidence="3">
    <location>
        <begin position="307"/>
        <end position="353"/>
    </location>
</feature>
<comment type="catalytic activity">
    <reaction evidence="1">
        <text>ATP + H2O = ADP + phosphate + H(+)</text>
        <dbReference type="Rhea" id="RHEA:13065"/>
        <dbReference type="ChEBI" id="CHEBI:15377"/>
        <dbReference type="ChEBI" id="CHEBI:15378"/>
        <dbReference type="ChEBI" id="CHEBI:30616"/>
        <dbReference type="ChEBI" id="CHEBI:43474"/>
        <dbReference type="ChEBI" id="CHEBI:456216"/>
        <dbReference type="EC" id="5.6.2.3"/>
    </reaction>
</comment>
<dbReference type="Pfam" id="PF05970">
    <property type="entry name" value="PIF1"/>
    <property type="match status" value="1"/>
</dbReference>
<dbReference type="Pfam" id="PF21530">
    <property type="entry name" value="Pif1_2B_dom"/>
    <property type="match status" value="1"/>
</dbReference>
<reference evidence="5" key="2">
    <citation type="journal article" date="2008" name="Nucleic Acids Res.">
        <title>The rice annotation project database (RAP-DB): 2008 update.</title>
        <authorList>
            <consortium name="The rice annotation project (RAP)"/>
        </authorList>
    </citation>
    <scope>GENOME REANNOTATION</scope>
    <source>
        <strain evidence="5">cv. Nipponbare</strain>
    </source>
</reference>
<dbReference type="GO" id="GO:0016887">
    <property type="term" value="F:ATP hydrolysis activity"/>
    <property type="evidence" value="ECO:0007669"/>
    <property type="project" value="RHEA"/>
</dbReference>
<evidence type="ECO:0000313" key="5">
    <source>
        <dbReference type="Proteomes" id="UP000000763"/>
    </source>
</evidence>
<dbReference type="InterPro" id="IPR049163">
    <property type="entry name" value="Pif1-like_2B_dom"/>
</dbReference>
<dbReference type="AlphaFoldDB" id="C7J9Y2"/>
<proteinExistence type="inferred from homology"/>
<keyword evidence="1" id="KW-0347">Helicase</keyword>
<name>C7J9Y2_ORYSJ</name>
<dbReference type="GO" id="GO:0006310">
    <property type="term" value="P:DNA recombination"/>
    <property type="evidence" value="ECO:0007669"/>
    <property type="project" value="UniProtKB-KW"/>
</dbReference>
<dbReference type="GO" id="GO:0006281">
    <property type="term" value="P:DNA repair"/>
    <property type="evidence" value="ECO:0007669"/>
    <property type="project" value="UniProtKB-KW"/>
</dbReference>
<dbReference type="Gene3D" id="3.40.50.300">
    <property type="entry name" value="P-loop containing nucleotide triphosphate hydrolases"/>
    <property type="match status" value="1"/>
</dbReference>
<keyword evidence="1" id="KW-0378">Hydrolase</keyword>
<dbReference type="PANTHER" id="PTHR10492:SF57">
    <property type="entry name" value="ATP-DEPENDENT DNA HELICASE"/>
    <property type="match status" value="1"/>
</dbReference>
<sequence length="410" mass="46071">MGEDLAYRTIRPTQGHTFFVYGYGGTGKTFLWNALLNNIRSRGKIALAVASSGIAALLLPGGRTPHSRFRIPIDIQEYSMCAIKKNTHVAELIERTSLITWDEAPVNHKHCFEALDRTLRDIMPSNNCYLPNKQFGGVTVVLGGDFRQTLPVIPNANKQQILNASITRSHLWQNCVVLHLTENMRLRCPTLSQVDRIELEQFSHWLLSIGDGTLPNSMPTDRPDTTWIQIPEYLLLPAQERNLTDASELPAYLCQRAILAPTNEVAAAINAQIIGQIANEEMSYYSFDTIDDTTANYCTLQDLYPPEFLNTVRMSGLPDHHLQLKIGVPIMLLRNLSPSKGLYNGTRLIVTQLTHRVIEAQIITGSAKGSKAYIPRIVSVSTDPKWPFKMRRRQFPVRVSYAMTINKSQG</sequence>